<feature type="chain" id="PRO_5035173702" description="VWA N-terminal domain-containing protein" evidence="8">
    <location>
        <begin position="21"/>
        <end position="225"/>
    </location>
</feature>
<keyword evidence="2" id="KW-0812">Transmembrane</keyword>
<dbReference type="InterPro" id="IPR051173">
    <property type="entry name" value="Ca_channel_alpha-2/delta"/>
</dbReference>
<gene>
    <name evidence="10" type="ORF">AFUS01_LOCUS15047</name>
</gene>
<dbReference type="OrthoDB" id="10054666at2759"/>
<feature type="domain" description="VWA N-terminal" evidence="9">
    <location>
        <begin position="113"/>
        <end position="224"/>
    </location>
</feature>
<dbReference type="Pfam" id="PF08399">
    <property type="entry name" value="VWA_N"/>
    <property type="match status" value="1"/>
</dbReference>
<dbReference type="GO" id="GO:0005891">
    <property type="term" value="C:voltage-gated calcium channel complex"/>
    <property type="evidence" value="ECO:0007669"/>
    <property type="project" value="TreeGrafter"/>
</dbReference>
<accession>A0A8J2JVM8</accession>
<sequence length="225" mass="26112">MSVTMKWLVFFLVIIKSCTTQNSRSHEKGVSNQQLENWTSEFGRMLYELSCSVTKYKELHNRFQHSNDGIVEKFDLNQMIDEILDEVNTFNSEKITAVKQLSAFAQQKAYEYLDKKSSDGYVETPEETDKKKKYYNAKMVQQMNDSLPNYVKLVDNAHFGEMVNLNLSTVHVPTSIYDQDENILEAIFWSKDLDVAFTSNYKSYPTLSWQYFGSSTGFLRQFPGA</sequence>
<evidence type="ECO:0000256" key="1">
    <source>
        <dbReference type="ARBA" id="ARBA00004479"/>
    </source>
</evidence>
<keyword evidence="5" id="KW-1133">Transmembrane helix</keyword>
<evidence type="ECO:0000313" key="10">
    <source>
        <dbReference type="EMBL" id="CAG7726119.1"/>
    </source>
</evidence>
<keyword evidence="4" id="KW-0106">Calcium</keyword>
<keyword evidence="7" id="KW-0325">Glycoprotein</keyword>
<dbReference type="GO" id="GO:0005245">
    <property type="term" value="F:voltage-gated calcium channel activity"/>
    <property type="evidence" value="ECO:0007669"/>
    <property type="project" value="TreeGrafter"/>
</dbReference>
<feature type="signal peptide" evidence="8">
    <location>
        <begin position="1"/>
        <end position="20"/>
    </location>
</feature>
<dbReference type="PANTHER" id="PTHR10166">
    <property type="entry name" value="VOLTAGE-DEPENDENT CALCIUM CHANNEL SUBUNIT ALPHA-2/DELTA-RELATED"/>
    <property type="match status" value="1"/>
</dbReference>
<dbReference type="EMBL" id="CAJVCH010131018">
    <property type="protein sequence ID" value="CAG7726119.1"/>
    <property type="molecule type" value="Genomic_DNA"/>
</dbReference>
<evidence type="ECO:0000256" key="4">
    <source>
        <dbReference type="ARBA" id="ARBA00022837"/>
    </source>
</evidence>
<comment type="caution">
    <text evidence="10">The sequence shown here is derived from an EMBL/GenBank/DDBJ whole genome shotgun (WGS) entry which is preliminary data.</text>
</comment>
<name>A0A8J2JVM8_9HEXA</name>
<evidence type="ECO:0000256" key="2">
    <source>
        <dbReference type="ARBA" id="ARBA00022692"/>
    </source>
</evidence>
<dbReference type="InterPro" id="IPR013608">
    <property type="entry name" value="VWA_N"/>
</dbReference>
<protein>
    <recommendedName>
        <fullName evidence="9">VWA N-terminal domain-containing protein</fullName>
    </recommendedName>
</protein>
<organism evidence="10 11">
    <name type="scientific">Allacma fusca</name>
    <dbReference type="NCBI Taxonomy" id="39272"/>
    <lineage>
        <taxon>Eukaryota</taxon>
        <taxon>Metazoa</taxon>
        <taxon>Ecdysozoa</taxon>
        <taxon>Arthropoda</taxon>
        <taxon>Hexapoda</taxon>
        <taxon>Collembola</taxon>
        <taxon>Symphypleona</taxon>
        <taxon>Sminthuridae</taxon>
        <taxon>Allacma</taxon>
    </lineage>
</organism>
<proteinExistence type="predicted"/>
<keyword evidence="11" id="KW-1185">Reference proteome</keyword>
<evidence type="ECO:0000256" key="8">
    <source>
        <dbReference type="SAM" id="SignalP"/>
    </source>
</evidence>
<comment type="subcellular location">
    <subcellularLocation>
        <location evidence="1">Membrane</location>
        <topology evidence="1">Single-pass type I membrane protein</topology>
    </subcellularLocation>
</comment>
<evidence type="ECO:0000256" key="6">
    <source>
        <dbReference type="ARBA" id="ARBA00023136"/>
    </source>
</evidence>
<keyword evidence="6" id="KW-0472">Membrane</keyword>
<reference evidence="10" key="1">
    <citation type="submission" date="2021-06" db="EMBL/GenBank/DDBJ databases">
        <authorList>
            <person name="Hodson N. C."/>
            <person name="Mongue J. A."/>
            <person name="Jaron S. K."/>
        </authorList>
    </citation>
    <scope>NUCLEOTIDE SEQUENCE</scope>
</reference>
<evidence type="ECO:0000256" key="5">
    <source>
        <dbReference type="ARBA" id="ARBA00022989"/>
    </source>
</evidence>
<evidence type="ECO:0000313" key="11">
    <source>
        <dbReference type="Proteomes" id="UP000708208"/>
    </source>
</evidence>
<evidence type="ECO:0000259" key="9">
    <source>
        <dbReference type="Pfam" id="PF08399"/>
    </source>
</evidence>
<evidence type="ECO:0000256" key="3">
    <source>
        <dbReference type="ARBA" id="ARBA00022729"/>
    </source>
</evidence>
<evidence type="ECO:0000256" key="7">
    <source>
        <dbReference type="ARBA" id="ARBA00023180"/>
    </source>
</evidence>
<keyword evidence="3 8" id="KW-0732">Signal</keyword>
<dbReference type="PANTHER" id="PTHR10166:SF37">
    <property type="entry name" value="STOLID, ISOFORM H"/>
    <property type="match status" value="1"/>
</dbReference>
<dbReference type="AlphaFoldDB" id="A0A8J2JVM8"/>
<dbReference type="Proteomes" id="UP000708208">
    <property type="component" value="Unassembled WGS sequence"/>
</dbReference>